<dbReference type="SMART" id="SM00388">
    <property type="entry name" value="HisKA"/>
    <property type="match status" value="1"/>
</dbReference>
<keyword evidence="6 19" id="KW-0597">Phosphoprotein</keyword>
<dbReference type="SMART" id="SM00086">
    <property type="entry name" value="PAC"/>
    <property type="match status" value="3"/>
</dbReference>
<evidence type="ECO:0000256" key="12">
    <source>
        <dbReference type="ARBA" id="ARBA00022989"/>
    </source>
</evidence>
<dbReference type="Pfam" id="PF01627">
    <property type="entry name" value="Hpt"/>
    <property type="match status" value="1"/>
</dbReference>
<feature type="domain" description="Response regulatory" evidence="22">
    <location>
        <begin position="1110"/>
        <end position="1228"/>
    </location>
</feature>
<feature type="transmembrane region" description="Helical" evidence="20">
    <location>
        <begin position="259"/>
        <end position="279"/>
    </location>
</feature>
<dbReference type="Gene3D" id="1.10.287.130">
    <property type="match status" value="1"/>
</dbReference>
<evidence type="ECO:0000256" key="9">
    <source>
        <dbReference type="ARBA" id="ARBA00022741"/>
    </source>
</evidence>
<comment type="similarity">
    <text evidence="3">In the N-terminal section; belongs to the phytochrome family.</text>
</comment>
<dbReference type="InterPro" id="IPR013656">
    <property type="entry name" value="PAS_4"/>
</dbReference>
<dbReference type="PANTHER" id="PTHR45339">
    <property type="entry name" value="HYBRID SIGNAL TRANSDUCTION HISTIDINE KINASE J"/>
    <property type="match status" value="1"/>
</dbReference>
<gene>
    <name evidence="26" type="ORF">F4V43_15650</name>
</gene>
<evidence type="ECO:0000256" key="5">
    <source>
        <dbReference type="ARBA" id="ARBA00022475"/>
    </source>
</evidence>
<evidence type="ECO:0000313" key="26">
    <source>
        <dbReference type="EMBL" id="KAA8999757.1"/>
    </source>
</evidence>
<evidence type="ECO:0000259" key="24">
    <source>
        <dbReference type="PROSITE" id="PS50113"/>
    </source>
</evidence>
<keyword evidence="13" id="KW-0902">Two-component regulatory system</keyword>
<feature type="transmembrane region" description="Helical" evidence="20">
    <location>
        <begin position="9"/>
        <end position="26"/>
    </location>
</feature>
<dbReference type="Pfam" id="PF00072">
    <property type="entry name" value="Response_reg"/>
    <property type="match status" value="2"/>
</dbReference>
<dbReference type="GO" id="GO:0005886">
    <property type="term" value="C:plasma membrane"/>
    <property type="evidence" value="ECO:0007669"/>
    <property type="project" value="UniProtKB-SubCell"/>
</dbReference>
<evidence type="ECO:0000256" key="4">
    <source>
        <dbReference type="ARBA" id="ARBA00012438"/>
    </source>
</evidence>
<evidence type="ECO:0000256" key="7">
    <source>
        <dbReference type="ARBA" id="ARBA00022679"/>
    </source>
</evidence>
<dbReference type="InterPro" id="IPR004358">
    <property type="entry name" value="Sig_transdc_His_kin-like_C"/>
</dbReference>
<evidence type="ECO:0000256" key="17">
    <source>
        <dbReference type="ARBA" id="ARBA00074306"/>
    </source>
</evidence>
<dbReference type="SUPFAM" id="SSF55785">
    <property type="entry name" value="PYP-like sensor domain (PAS domain)"/>
    <property type="match status" value="3"/>
</dbReference>
<organism evidence="26 27">
    <name type="scientific">Paenibacillus spiritus</name>
    <dbReference type="NCBI Taxonomy" id="2496557"/>
    <lineage>
        <taxon>Bacteria</taxon>
        <taxon>Bacillati</taxon>
        <taxon>Bacillota</taxon>
        <taxon>Bacilli</taxon>
        <taxon>Bacillales</taxon>
        <taxon>Paenibacillaceae</taxon>
        <taxon>Paenibacillus</taxon>
    </lineage>
</organism>
<dbReference type="GO" id="GO:0000155">
    <property type="term" value="F:phosphorelay sensor kinase activity"/>
    <property type="evidence" value="ECO:0007669"/>
    <property type="project" value="InterPro"/>
</dbReference>
<dbReference type="InterPro" id="IPR036641">
    <property type="entry name" value="HPT_dom_sf"/>
</dbReference>
<keyword evidence="5" id="KW-1003">Cell membrane</keyword>
<feature type="transmembrane region" description="Helical" evidence="20">
    <location>
        <begin position="131"/>
        <end position="149"/>
    </location>
</feature>
<feature type="domain" description="HPt" evidence="25">
    <location>
        <begin position="1273"/>
        <end position="1367"/>
    </location>
</feature>
<keyword evidence="9" id="KW-0547">Nucleotide-binding</keyword>
<dbReference type="Pfam" id="PF13426">
    <property type="entry name" value="PAS_9"/>
    <property type="match status" value="1"/>
</dbReference>
<evidence type="ECO:0000256" key="11">
    <source>
        <dbReference type="ARBA" id="ARBA00022840"/>
    </source>
</evidence>
<dbReference type="FunFam" id="3.30.565.10:FF:000010">
    <property type="entry name" value="Sensor histidine kinase RcsC"/>
    <property type="match status" value="1"/>
</dbReference>
<dbReference type="SUPFAM" id="SSF47384">
    <property type="entry name" value="Homodimeric domain of signal transducing histidine kinase"/>
    <property type="match status" value="1"/>
</dbReference>
<dbReference type="InterPro" id="IPR036890">
    <property type="entry name" value="HATPase_C_sf"/>
</dbReference>
<comment type="catalytic activity">
    <reaction evidence="1">
        <text>ATP + protein L-histidine = ADP + protein N-phospho-L-histidine.</text>
        <dbReference type="EC" id="2.7.13.3"/>
    </reaction>
</comment>
<feature type="transmembrane region" description="Helical" evidence="20">
    <location>
        <begin position="32"/>
        <end position="53"/>
    </location>
</feature>
<dbReference type="InterPro" id="IPR036097">
    <property type="entry name" value="HisK_dim/P_sf"/>
</dbReference>
<evidence type="ECO:0000256" key="8">
    <source>
        <dbReference type="ARBA" id="ARBA00022692"/>
    </source>
</evidence>
<keyword evidence="7" id="KW-0808">Transferase</keyword>
<dbReference type="InterPro" id="IPR011006">
    <property type="entry name" value="CheY-like_superfamily"/>
</dbReference>
<feature type="transmembrane region" description="Helical" evidence="20">
    <location>
        <begin position="100"/>
        <end position="119"/>
    </location>
</feature>
<feature type="modified residue" description="4-aspartylphosphate" evidence="19">
    <location>
        <position position="1163"/>
    </location>
</feature>
<dbReference type="PROSITE" id="PS50110">
    <property type="entry name" value="RESPONSE_REGULATORY"/>
    <property type="match status" value="2"/>
</dbReference>
<dbReference type="RefSeq" id="WP_150459189.1">
    <property type="nucleotide sequence ID" value="NZ_VYKK01000022.1"/>
</dbReference>
<evidence type="ECO:0000256" key="18">
    <source>
        <dbReference type="PROSITE-ProRule" id="PRU00110"/>
    </source>
</evidence>
<keyword evidence="8 20" id="KW-0812">Transmembrane</keyword>
<dbReference type="PROSITE" id="PS50113">
    <property type="entry name" value="PAC"/>
    <property type="match status" value="3"/>
</dbReference>
<feature type="transmembrane region" description="Helical" evidence="20">
    <location>
        <begin position="285"/>
        <end position="306"/>
    </location>
</feature>
<dbReference type="CDD" id="cd00082">
    <property type="entry name" value="HisKA"/>
    <property type="match status" value="1"/>
</dbReference>
<dbReference type="Gene3D" id="3.30.565.10">
    <property type="entry name" value="Histidine kinase-like ATPase, C-terminal domain"/>
    <property type="match status" value="1"/>
</dbReference>
<evidence type="ECO:0000256" key="13">
    <source>
        <dbReference type="ARBA" id="ARBA00023012"/>
    </source>
</evidence>
<proteinExistence type="inferred from homology"/>
<evidence type="ECO:0000256" key="19">
    <source>
        <dbReference type="PROSITE-ProRule" id="PRU00169"/>
    </source>
</evidence>
<evidence type="ECO:0000256" key="10">
    <source>
        <dbReference type="ARBA" id="ARBA00022777"/>
    </source>
</evidence>
<keyword evidence="10" id="KW-0418">Kinase</keyword>
<dbReference type="PANTHER" id="PTHR45339:SF1">
    <property type="entry name" value="HYBRID SIGNAL TRANSDUCTION HISTIDINE KINASE J"/>
    <property type="match status" value="1"/>
</dbReference>
<dbReference type="Proteomes" id="UP000367750">
    <property type="component" value="Unassembled WGS sequence"/>
</dbReference>
<evidence type="ECO:0000256" key="14">
    <source>
        <dbReference type="ARBA" id="ARBA00023136"/>
    </source>
</evidence>
<protein>
    <recommendedName>
        <fullName evidence="17">Circadian input-output histidine kinase CikA</fullName>
        <ecNumber evidence="4">2.7.13.3</ecNumber>
    </recommendedName>
    <alternativeName>
        <fullName evidence="16">Sensory/regulatory protein RpfC</fullName>
    </alternativeName>
</protein>
<dbReference type="PROSITE" id="PS50894">
    <property type="entry name" value="HPT"/>
    <property type="match status" value="1"/>
</dbReference>
<dbReference type="InterPro" id="IPR003594">
    <property type="entry name" value="HATPase_dom"/>
</dbReference>
<evidence type="ECO:0000259" key="21">
    <source>
        <dbReference type="PROSITE" id="PS50109"/>
    </source>
</evidence>
<evidence type="ECO:0000256" key="1">
    <source>
        <dbReference type="ARBA" id="ARBA00000085"/>
    </source>
</evidence>
<keyword evidence="27" id="KW-1185">Reference proteome</keyword>
<dbReference type="InterPro" id="IPR001610">
    <property type="entry name" value="PAC"/>
</dbReference>
<dbReference type="SMART" id="SM00091">
    <property type="entry name" value="PAS"/>
    <property type="match status" value="3"/>
</dbReference>
<dbReference type="CDD" id="cd17546">
    <property type="entry name" value="REC_hyHK_CKI1_RcsC-like"/>
    <property type="match status" value="1"/>
</dbReference>
<dbReference type="InterPro" id="IPR035965">
    <property type="entry name" value="PAS-like_dom_sf"/>
</dbReference>
<dbReference type="InterPro" id="IPR005467">
    <property type="entry name" value="His_kinase_dom"/>
</dbReference>
<dbReference type="FunFam" id="1.10.287.130:FF:000002">
    <property type="entry name" value="Two-component osmosensing histidine kinase"/>
    <property type="match status" value="1"/>
</dbReference>
<accession>A0A5J5G1M3</accession>
<dbReference type="Pfam" id="PF02518">
    <property type="entry name" value="HATPase_c"/>
    <property type="match status" value="1"/>
</dbReference>
<comment type="subcellular location">
    <subcellularLocation>
        <location evidence="2">Cell membrane</location>
        <topology evidence="2">Multi-pass membrane protein</topology>
    </subcellularLocation>
</comment>
<evidence type="ECO:0000256" key="15">
    <source>
        <dbReference type="ARBA" id="ARBA00064003"/>
    </source>
</evidence>
<dbReference type="EC" id="2.7.13.3" evidence="4"/>
<keyword evidence="12 20" id="KW-1133">Transmembrane helix</keyword>
<name>A0A5J5G1M3_9BACL</name>
<dbReference type="Gene3D" id="1.20.120.160">
    <property type="entry name" value="HPT domain"/>
    <property type="match status" value="1"/>
</dbReference>
<feature type="domain" description="Histidine kinase" evidence="21">
    <location>
        <begin position="727"/>
        <end position="948"/>
    </location>
</feature>
<dbReference type="PRINTS" id="PR00344">
    <property type="entry name" value="BCTRLSENSOR"/>
</dbReference>
<evidence type="ECO:0000256" key="20">
    <source>
        <dbReference type="SAM" id="Phobius"/>
    </source>
</evidence>
<evidence type="ECO:0000256" key="2">
    <source>
        <dbReference type="ARBA" id="ARBA00004651"/>
    </source>
</evidence>
<dbReference type="Gene3D" id="3.30.450.20">
    <property type="entry name" value="PAS domain"/>
    <property type="match status" value="3"/>
</dbReference>
<dbReference type="InterPro" id="IPR003661">
    <property type="entry name" value="HisK_dim/P_dom"/>
</dbReference>
<feature type="domain" description="PAS" evidence="23">
    <location>
        <begin position="326"/>
        <end position="371"/>
    </location>
</feature>
<dbReference type="PROSITE" id="PS50109">
    <property type="entry name" value="HIS_KIN"/>
    <property type="match status" value="1"/>
</dbReference>
<dbReference type="SUPFAM" id="SSF47226">
    <property type="entry name" value="Histidine-containing phosphotransfer domain, HPT domain"/>
    <property type="match status" value="1"/>
</dbReference>
<dbReference type="OrthoDB" id="9809348at2"/>
<evidence type="ECO:0000259" key="25">
    <source>
        <dbReference type="PROSITE" id="PS50894"/>
    </source>
</evidence>
<dbReference type="NCBIfam" id="TIGR00229">
    <property type="entry name" value="sensory_box"/>
    <property type="match status" value="3"/>
</dbReference>
<evidence type="ECO:0000256" key="16">
    <source>
        <dbReference type="ARBA" id="ARBA00068150"/>
    </source>
</evidence>
<dbReference type="Gene3D" id="3.40.50.2300">
    <property type="match status" value="2"/>
</dbReference>
<sequence>MKTALNRRMWGFILLYILLYSLSLVWNSRGLFVWITPVAPLSACIACCLLYRYMSLFRGAVVWIAAGLLLWVVNDLLWITAPYALNPDFLKGTAAENTRLVMAGIVKLLLIAGMFRCYLVNIRGVARLHMLLDQLMSLACVSGALWFLYGEGHISQLAALEPEAMLDLLLTVSPLVMLSLVILVWVYMERESRTVCFFLLLGGLALCNLGDLFIHFYDGGVQAGGMDAVYKAGLMAIAASVPAVMSFPPKALPRESGVWGLGDPTLPPSLLYLLFPLLVLGFHGFSLMSVLFFALLFLVYLSVRLYGKQIRTVRRMLAREKEYNDRLRLYEDVIEQLPLSIMIFDTEGRIEYVNPYYSEVTGFAAEEVVGRRPIELCGRMSRQAFYYDLWEKVCLKGSWQGELTNMKKSGEEYDESVLISAIRDGEGRMAHFVGIKEDVSEYKRVRRELSDQLYFTSQLIDSIALPLYYLDINGDFLGCNLAYTEAFGAHEEELLGLNARAIRTISAEHYEMLKGMWEEVRATDHVVTRLVENMEYADGTRRDVLYSVSGYRRSDGAVGGFLGIITDISALADKEREIASNRNFLNVLINHIPSMIYVKNAETLSYEMANSGLLQAYGLTAEAFQGMTDFDLFPAERAKRFREVDRRVLTEGQLYSEIEVEGDAGGGGAVRYVRTSKLPILGTDGKPQFLLGLGEDITESVEKEEKLKRALQLAEEATAAKSQFLANMSHEIRTPMNAILGMAHLALKTDLSPRQRGYISKIHNAGTSLLGIVNEILDFSKIEAGRLELEEIPFHPADVLARAFELFSQAAYDKGLELSFDLSPAVPLMLSGDPLRLGQVMTNLVGNAVKFTDRGEIAVRIESGVIVDHRIKLRISVSDSGIGMSKEQVSRLFHAFTQADSSTTRKYGGTGLGLAISRRLVEMMGGNLWVESEPERGSRFTFTAWFGILSSETGGQRMLPAGPRPLKMLVVDRDPGARERVAKALESFGCNVATAAGAAEAVEVLENGSGERFDAVFLDERADDSGGSGTVRRIKRHSERRPSPAVVLMTSRDREEWLDPADTARVDEILFKPVNPSALFDTIMLLFGQGRGRLLHSVSPDSNLGLAGIKVLLAEDNEINQQIAAELLRGQGIEVEIAGNGAEALARFEEMPPDDPYRLVLLDLQMPVMDGYEAASRIRARSCSVPIIAMTARTLPEERERCLMLGMNDHIAKPIDPDILFGAIRRWVPGGTKAVPEPRVLRESASGFGTGALGMLATAGLDTAGGLRRAGGRTELYRSLLLQYAENQLGIVEAVSAAFRAGDRTEAGRLVHNLKGVSGNIGATDIREQTALLGRELSADKSGALTEALLLRLEESALHLSHRIRAAFGGELGEASASLYPAEETGSGQNEQERLGLLTALLRDSDSEAVAVYASLRSWLRERVGPEGETELDRAVRTFEYDRALELLERTPVAAGLLKKEDSDG</sequence>
<dbReference type="CDD" id="cd16922">
    <property type="entry name" value="HATPase_EvgS-ArcB-TorS-like"/>
    <property type="match status" value="1"/>
</dbReference>
<dbReference type="Pfam" id="PF08448">
    <property type="entry name" value="PAS_4"/>
    <property type="match status" value="2"/>
</dbReference>
<dbReference type="InterPro" id="IPR001789">
    <property type="entry name" value="Sig_transdc_resp-reg_receiver"/>
</dbReference>
<dbReference type="GO" id="GO:0005524">
    <property type="term" value="F:ATP binding"/>
    <property type="evidence" value="ECO:0007669"/>
    <property type="project" value="UniProtKB-KW"/>
</dbReference>
<dbReference type="CDD" id="cd00130">
    <property type="entry name" value="PAS"/>
    <property type="match status" value="3"/>
</dbReference>
<keyword evidence="14 20" id="KW-0472">Membrane</keyword>
<evidence type="ECO:0000256" key="3">
    <source>
        <dbReference type="ARBA" id="ARBA00006402"/>
    </source>
</evidence>
<feature type="transmembrane region" description="Helical" evidence="20">
    <location>
        <begin position="195"/>
        <end position="216"/>
    </location>
</feature>
<dbReference type="PROSITE" id="PS50112">
    <property type="entry name" value="PAS"/>
    <property type="match status" value="2"/>
</dbReference>
<dbReference type="SUPFAM" id="SSF52172">
    <property type="entry name" value="CheY-like"/>
    <property type="match status" value="2"/>
</dbReference>
<dbReference type="SUPFAM" id="SSF55874">
    <property type="entry name" value="ATPase domain of HSP90 chaperone/DNA topoisomerase II/histidine kinase"/>
    <property type="match status" value="1"/>
</dbReference>
<dbReference type="InterPro" id="IPR000014">
    <property type="entry name" value="PAS"/>
</dbReference>
<dbReference type="SMART" id="SM00448">
    <property type="entry name" value="REC"/>
    <property type="match status" value="2"/>
</dbReference>
<feature type="domain" description="Response regulatory" evidence="22">
    <location>
        <begin position="967"/>
        <end position="1087"/>
    </location>
</feature>
<feature type="domain" description="PAC" evidence="24">
    <location>
        <begin position="399"/>
        <end position="451"/>
    </location>
</feature>
<dbReference type="SMART" id="SM00387">
    <property type="entry name" value="HATPase_c"/>
    <property type="match status" value="1"/>
</dbReference>
<dbReference type="InterPro" id="IPR000700">
    <property type="entry name" value="PAS-assoc_C"/>
</dbReference>
<evidence type="ECO:0000313" key="27">
    <source>
        <dbReference type="Proteomes" id="UP000367750"/>
    </source>
</evidence>
<feature type="domain" description="PAC" evidence="24">
    <location>
        <begin position="656"/>
        <end position="709"/>
    </location>
</feature>
<reference evidence="26 27" key="1">
    <citation type="submission" date="2019-09" db="EMBL/GenBank/DDBJ databases">
        <title>Bacillus ochoae sp. nov., Paenibacillus whitsoniae sp. nov., Paenibacillus spiritus sp. nov. Isolated from the Mars Exploration Rover during spacecraft assembly.</title>
        <authorList>
            <person name="Seuylemezian A."/>
            <person name="Vaishampayan P."/>
        </authorList>
    </citation>
    <scope>NUCLEOTIDE SEQUENCE [LARGE SCALE GENOMIC DNA]</scope>
    <source>
        <strain evidence="26 27">MER_111</strain>
    </source>
</reference>
<feature type="modified residue" description="4-aspartylphosphate" evidence="19">
    <location>
        <position position="1019"/>
    </location>
</feature>
<evidence type="ECO:0000259" key="23">
    <source>
        <dbReference type="PROSITE" id="PS50112"/>
    </source>
</evidence>
<dbReference type="EMBL" id="VYKK01000022">
    <property type="protein sequence ID" value="KAA8999757.1"/>
    <property type="molecule type" value="Genomic_DNA"/>
</dbReference>
<keyword evidence="11" id="KW-0067">ATP-binding</keyword>
<feature type="transmembrane region" description="Helical" evidence="20">
    <location>
        <begin position="169"/>
        <end position="188"/>
    </location>
</feature>
<feature type="transmembrane region" description="Helical" evidence="20">
    <location>
        <begin position="60"/>
        <end position="80"/>
    </location>
</feature>
<comment type="caution">
    <text evidence="26">The sequence shown here is derived from an EMBL/GenBank/DDBJ whole genome shotgun (WGS) entry which is preliminary data.</text>
</comment>
<feature type="domain" description="PAS" evidence="23">
    <location>
        <begin position="458"/>
        <end position="524"/>
    </location>
</feature>
<feature type="modified residue" description="Phosphohistidine" evidence="18">
    <location>
        <position position="1312"/>
    </location>
</feature>
<evidence type="ECO:0000256" key="6">
    <source>
        <dbReference type="ARBA" id="ARBA00022553"/>
    </source>
</evidence>
<dbReference type="InterPro" id="IPR008207">
    <property type="entry name" value="Sig_transdc_His_kin_Hpt_dom"/>
</dbReference>
<dbReference type="Pfam" id="PF00512">
    <property type="entry name" value="HisKA"/>
    <property type="match status" value="1"/>
</dbReference>
<evidence type="ECO:0000259" key="22">
    <source>
        <dbReference type="PROSITE" id="PS50110"/>
    </source>
</evidence>
<comment type="subunit">
    <text evidence="15">At low DSF concentrations, interacts with RpfF.</text>
</comment>
<feature type="domain" description="PAC" evidence="24">
    <location>
        <begin position="524"/>
        <end position="580"/>
    </location>
</feature>